<dbReference type="GO" id="GO:0030655">
    <property type="term" value="P:beta-lactam antibiotic catabolic process"/>
    <property type="evidence" value="ECO:0007669"/>
    <property type="project" value="InterPro"/>
</dbReference>
<dbReference type="Gene3D" id="3.40.710.10">
    <property type="entry name" value="DD-peptidase/beta-lactamase superfamily"/>
    <property type="match status" value="1"/>
</dbReference>
<sequence length="290" mass="30365">MGGKRWWLGAAAVGGAAVAMTATLLGTGDVPRTPVEATATRVVREDPPPPAVEPPSAVEPVPPVEPARSPGGLDELAEGIGLGVVVRDLTTGEDVVSVNPDQEFDSASLVKILIALDALADHRESDPTVAHMLATSDDDEASRMWSEGGGPRIVTTWATAIGLVGTRPPEDPDQWGATTVTAADLVRIYRFLLDDPLGAVVLKGLHGMTDRGADGFDQVFGVPAVAGDRGWAAKQGWSCCSDHRTTHSTGLVGPDNRYAVVVLTAQPVEVSAARARTRVTQVVEFVLSDR</sequence>
<dbReference type="GO" id="GO:0008800">
    <property type="term" value="F:beta-lactamase activity"/>
    <property type="evidence" value="ECO:0007669"/>
    <property type="project" value="InterPro"/>
</dbReference>
<dbReference type="InterPro" id="IPR045155">
    <property type="entry name" value="Beta-lactam_cat"/>
</dbReference>
<keyword evidence="4" id="KW-1185">Reference proteome</keyword>
<proteinExistence type="predicted"/>
<gene>
    <name evidence="3" type="ORF">CLV43_101909</name>
</gene>
<evidence type="ECO:0000259" key="2">
    <source>
        <dbReference type="Pfam" id="PF13354"/>
    </source>
</evidence>
<reference evidence="3 4" key="1">
    <citation type="submission" date="2018-03" db="EMBL/GenBank/DDBJ databases">
        <title>Genomic Encyclopedia of Archaeal and Bacterial Type Strains, Phase II (KMG-II): from individual species to whole genera.</title>
        <authorList>
            <person name="Goeker M."/>
        </authorList>
    </citation>
    <scope>NUCLEOTIDE SEQUENCE [LARGE SCALE GENOMIC DNA]</scope>
    <source>
        <strain evidence="3 4">DSM 44720</strain>
    </source>
</reference>
<dbReference type="Proteomes" id="UP000239494">
    <property type="component" value="Unassembled WGS sequence"/>
</dbReference>
<dbReference type="AlphaFoldDB" id="A0A2T0TLY4"/>
<evidence type="ECO:0000313" key="3">
    <source>
        <dbReference type="EMBL" id="PRY46631.1"/>
    </source>
</evidence>
<protein>
    <recommendedName>
        <fullName evidence="2">Beta-lactamase class A catalytic domain-containing protein</fullName>
    </recommendedName>
</protein>
<dbReference type="InterPro" id="IPR012338">
    <property type="entry name" value="Beta-lactam/transpept-like"/>
</dbReference>
<feature type="region of interest" description="Disordered" evidence="1">
    <location>
        <begin position="43"/>
        <end position="69"/>
    </location>
</feature>
<evidence type="ECO:0000313" key="4">
    <source>
        <dbReference type="Proteomes" id="UP000239494"/>
    </source>
</evidence>
<dbReference type="Pfam" id="PF13354">
    <property type="entry name" value="Beta-lactamase2"/>
    <property type="match status" value="1"/>
</dbReference>
<dbReference type="SUPFAM" id="SSF56601">
    <property type="entry name" value="beta-lactamase/transpeptidase-like"/>
    <property type="match status" value="1"/>
</dbReference>
<accession>A0A2T0TLY4</accession>
<name>A0A2T0TLY4_9PSEU</name>
<dbReference type="RefSeq" id="WP_211304213.1">
    <property type="nucleotide sequence ID" value="NZ_PVTF01000001.1"/>
</dbReference>
<organism evidence="3 4">
    <name type="scientific">Umezawaea tangerina</name>
    <dbReference type="NCBI Taxonomy" id="84725"/>
    <lineage>
        <taxon>Bacteria</taxon>
        <taxon>Bacillati</taxon>
        <taxon>Actinomycetota</taxon>
        <taxon>Actinomycetes</taxon>
        <taxon>Pseudonocardiales</taxon>
        <taxon>Pseudonocardiaceae</taxon>
        <taxon>Umezawaea</taxon>
    </lineage>
</organism>
<dbReference type="EMBL" id="PVTF01000001">
    <property type="protein sequence ID" value="PRY46631.1"/>
    <property type="molecule type" value="Genomic_DNA"/>
</dbReference>
<comment type="caution">
    <text evidence="3">The sequence shown here is derived from an EMBL/GenBank/DDBJ whole genome shotgun (WGS) entry which is preliminary data.</text>
</comment>
<evidence type="ECO:0000256" key="1">
    <source>
        <dbReference type="SAM" id="MobiDB-lite"/>
    </source>
</evidence>
<feature type="domain" description="Beta-lactamase class A catalytic" evidence="2">
    <location>
        <begin position="83"/>
        <end position="123"/>
    </location>
</feature>